<reference evidence="1 2" key="1">
    <citation type="submission" date="2016-03" db="EMBL/GenBank/DDBJ databases">
        <title>EvidentialGene: Evidence-directed Construction of Genes on Genomes.</title>
        <authorList>
            <person name="Gilbert D.G."/>
            <person name="Choi J.-H."/>
            <person name="Mockaitis K."/>
            <person name="Colbourne J."/>
            <person name="Pfrender M."/>
        </authorList>
    </citation>
    <scope>NUCLEOTIDE SEQUENCE [LARGE SCALE GENOMIC DNA]</scope>
    <source>
        <strain evidence="1 2">Xinb3</strain>
        <tissue evidence="1">Complete organism</tissue>
    </source>
</reference>
<organism evidence="1 2">
    <name type="scientific">Daphnia magna</name>
    <dbReference type="NCBI Taxonomy" id="35525"/>
    <lineage>
        <taxon>Eukaryota</taxon>
        <taxon>Metazoa</taxon>
        <taxon>Ecdysozoa</taxon>
        <taxon>Arthropoda</taxon>
        <taxon>Crustacea</taxon>
        <taxon>Branchiopoda</taxon>
        <taxon>Diplostraca</taxon>
        <taxon>Cladocera</taxon>
        <taxon>Anomopoda</taxon>
        <taxon>Daphniidae</taxon>
        <taxon>Daphnia</taxon>
    </lineage>
</organism>
<evidence type="ECO:0000313" key="1">
    <source>
        <dbReference type="EMBL" id="KZS16845.1"/>
    </source>
</evidence>
<accession>A0A0P5VEB3</accession>
<proteinExistence type="predicted"/>
<evidence type="ECO:0000313" key="2">
    <source>
        <dbReference type="Proteomes" id="UP000076858"/>
    </source>
</evidence>
<keyword evidence="2" id="KW-1185">Reference proteome</keyword>
<gene>
    <name evidence="1" type="ORF">APZ42_017472</name>
</gene>
<sequence length="59" mass="6610">MHYRSFVAFNPGLVIPPTFAHGLSFRSQDGYSSQFVDTSIPHLKEHCISTGFCLCTNFV</sequence>
<name>A0A0P5VEB3_9CRUS</name>
<dbReference type="AlphaFoldDB" id="A0A0P5VEB3"/>
<protein>
    <submittedName>
        <fullName evidence="1">Uncharacterized protein</fullName>
    </submittedName>
</protein>
<dbReference type="Proteomes" id="UP000076858">
    <property type="component" value="Unassembled WGS sequence"/>
</dbReference>
<comment type="caution">
    <text evidence="1">The sequence shown here is derived from an EMBL/GenBank/DDBJ whole genome shotgun (WGS) entry which is preliminary data.</text>
</comment>
<dbReference type="EMBL" id="LRGB01000687">
    <property type="protein sequence ID" value="KZS16845.1"/>
    <property type="molecule type" value="Genomic_DNA"/>
</dbReference>